<keyword evidence="1" id="KW-0175">Coiled coil</keyword>
<protein>
    <submittedName>
        <fullName evidence="3">Uncharacterized protein</fullName>
    </submittedName>
</protein>
<evidence type="ECO:0000313" key="4">
    <source>
        <dbReference type="Proteomes" id="UP000018114"/>
    </source>
</evidence>
<feature type="coiled-coil region" evidence="1">
    <location>
        <begin position="111"/>
        <end position="138"/>
    </location>
</feature>
<proteinExistence type="predicted"/>
<evidence type="ECO:0000313" key="3">
    <source>
        <dbReference type="EMBL" id="CCZ68393.1"/>
    </source>
</evidence>
<comment type="caution">
    <text evidence="3">The sequence shown here is derived from an EMBL/GenBank/DDBJ whole genome shotgun (WGS) entry which is preliminary data.</text>
</comment>
<name>R5TRG7_MEDGN</name>
<reference evidence="3" key="1">
    <citation type="submission" date="2012-11" db="EMBL/GenBank/DDBJ databases">
        <title>Dependencies among metagenomic species, viruses, plasmids and units of genetic variation.</title>
        <authorList>
            <person name="Nielsen H.B."/>
            <person name="Almeida M."/>
            <person name="Juncker A.S."/>
            <person name="Rasmussen S."/>
            <person name="Li J."/>
            <person name="Sunagawa S."/>
            <person name="Plichta D."/>
            <person name="Gautier L."/>
            <person name="Le Chatelier E."/>
            <person name="Peletier E."/>
            <person name="Bonde I."/>
            <person name="Nielsen T."/>
            <person name="Manichanh C."/>
            <person name="Arumugam M."/>
            <person name="Batto J."/>
            <person name="Santos M.B.Q.D."/>
            <person name="Blom N."/>
            <person name="Borruel N."/>
            <person name="Burgdorf K.S."/>
            <person name="Boumezbeur F."/>
            <person name="Casellas F."/>
            <person name="Dore J."/>
            <person name="Guarner F."/>
            <person name="Hansen T."/>
            <person name="Hildebrand F."/>
            <person name="Kaas R.S."/>
            <person name="Kennedy S."/>
            <person name="Kristiansen K."/>
            <person name="Kultima J.R."/>
            <person name="Leonard P."/>
            <person name="Levenez F."/>
            <person name="Lund O."/>
            <person name="Moumen B."/>
            <person name="Le Paslier D."/>
            <person name="Pons N."/>
            <person name="Pedersen O."/>
            <person name="Prifti E."/>
            <person name="Qin J."/>
            <person name="Raes J."/>
            <person name="Tap J."/>
            <person name="Tims S."/>
            <person name="Ussery D.W."/>
            <person name="Yamada T."/>
            <person name="MetaHit consortium"/>
            <person name="Renault P."/>
            <person name="Sicheritz-Ponten T."/>
            <person name="Bork P."/>
            <person name="Wang J."/>
            <person name="Brunak S."/>
            <person name="Ehrlich S.D."/>
        </authorList>
    </citation>
    <scope>NUCLEOTIDE SEQUENCE [LARGE SCALE GENOMIC DNA]</scope>
</reference>
<sequence>MKKAIPIILASIMLLCMFTGCSSKNSSVVGTWYSDQDDESVLLLKKDNTYTDGSWLSTGEFFVEENTVVMVGPLDGTHKLKIEQEDGQMILRYYDRDSEIPRTFYKSADQAQTARDARKEAERIAAEEQAAAELKELEDGLIGYWYTDSRSPIEFTQDGLYIEYTADGIQQGKYQVLSGSELSVTKADGSEVNLNAQFEEDGTLRLDYDSYTKAEPLALSTDLLLGEWYASTDYEGNPSREYFDNGTYAIKSLFPEYVSDTIINYTVEDKNHFMSYSADSPDKMTGWAYLSKTETDYQLYWSHTEKNFAGSYTSLVFLSRPISDN</sequence>
<evidence type="ECO:0000256" key="2">
    <source>
        <dbReference type="SAM" id="SignalP"/>
    </source>
</evidence>
<dbReference type="AlphaFoldDB" id="R5TRG7"/>
<dbReference type="PROSITE" id="PS51257">
    <property type="entry name" value="PROKAR_LIPOPROTEIN"/>
    <property type="match status" value="1"/>
</dbReference>
<organism evidence="3 4">
    <name type="scientific">Mediterraneibacter gnavus CAG:126</name>
    <dbReference type="NCBI Taxonomy" id="1263106"/>
    <lineage>
        <taxon>Bacteria</taxon>
        <taxon>Bacillati</taxon>
        <taxon>Bacillota</taxon>
        <taxon>Clostridia</taxon>
        <taxon>Lachnospirales</taxon>
        <taxon>Lachnospiraceae</taxon>
        <taxon>Mediterraneibacter</taxon>
    </lineage>
</organism>
<keyword evidence="2" id="KW-0732">Signal</keyword>
<dbReference type="Proteomes" id="UP000018114">
    <property type="component" value="Unassembled WGS sequence"/>
</dbReference>
<dbReference type="EMBL" id="CBAL010000129">
    <property type="protein sequence ID" value="CCZ68393.1"/>
    <property type="molecule type" value="Genomic_DNA"/>
</dbReference>
<accession>R5TRG7</accession>
<feature type="signal peptide" evidence="2">
    <location>
        <begin position="1"/>
        <end position="23"/>
    </location>
</feature>
<feature type="chain" id="PRO_5038827156" evidence="2">
    <location>
        <begin position="24"/>
        <end position="325"/>
    </location>
</feature>
<gene>
    <name evidence="3" type="ORF">BN481_01194</name>
</gene>
<evidence type="ECO:0000256" key="1">
    <source>
        <dbReference type="SAM" id="Coils"/>
    </source>
</evidence>